<keyword evidence="4 7" id="KW-0812">Transmembrane</keyword>
<dbReference type="GO" id="GO:0016780">
    <property type="term" value="F:phosphotransferase activity, for other substituted phosphate groups"/>
    <property type="evidence" value="ECO:0007669"/>
    <property type="project" value="InterPro"/>
</dbReference>
<dbReference type="GO" id="GO:0005886">
    <property type="term" value="C:plasma membrane"/>
    <property type="evidence" value="ECO:0007669"/>
    <property type="project" value="UniProtKB-SubCell"/>
</dbReference>
<keyword evidence="2" id="KW-1003">Cell membrane</keyword>
<evidence type="ECO:0000256" key="5">
    <source>
        <dbReference type="ARBA" id="ARBA00022989"/>
    </source>
</evidence>
<feature type="transmembrane region" description="Helical" evidence="7">
    <location>
        <begin position="173"/>
        <end position="191"/>
    </location>
</feature>
<evidence type="ECO:0000256" key="2">
    <source>
        <dbReference type="ARBA" id="ARBA00022475"/>
    </source>
</evidence>
<keyword evidence="6 7" id="KW-0472">Membrane</keyword>
<feature type="transmembrane region" description="Helical" evidence="7">
    <location>
        <begin position="301"/>
        <end position="319"/>
    </location>
</feature>
<feature type="transmembrane region" description="Helical" evidence="7">
    <location>
        <begin position="76"/>
        <end position="93"/>
    </location>
</feature>
<keyword evidence="5 7" id="KW-1133">Transmembrane helix</keyword>
<evidence type="ECO:0000256" key="6">
    <source>
        <dbReference type="ARBA" id="ARBA00023136"/>
    </source>
</evidence>
<protein>
    <recommendedName>
        <fullName evidence="10">Undecaprenyl-phosphate alpha-N-acetylglucosaminyl 1-phosphate transferase</fullName>
    </recommendedName>
</protein>
<reference evidence="9" key="1">
    <citation type="submission" date="2017-09" db="EMBL/GenBank/DDBJ databases">
        <title>Depth-based differentiation of microbial function through sediment-hosted aquifers and enrichment of novel symbionts in the deep terrestrial subsurface.</title>
        <authorList>
            <person name="Probst A.J."/>
            <person name="Ladd B."/>
            <person name="Jarett J.K."/>
            <person name="Geller-Mcgrath D.E."/>
            <person name="Sieber C.M.K."/>
            <person name="Emerson J.B."/>
            <person name="Anantharaman K."/>
            <person name="Thomas B.C."/>
            <person name="Malmstrom R."/>
            <person name="Stieglmeier M."/>
            <person name="Klingl A."/>
            <person name="Woyke T."/>
            <person name="Ryan C.M."/>
            <person name="Banfield J.F."/>
        </authorList>
    </citation>
    <scope>NUCLEOTIDE SEQUENCE [LARGE SCALE GENOMIC DNA]</scope>
</reference>
<dbReference type="GO" id="GO:0044038">
    <property type="term" value="P:cell wall macromolecule biosynthetic process"/>
    <property type="evidence" value="ECO:0007669"/>
    <property type="project" value="TreeGrafter"/>
</dbReference>
<evidence type="ECO:0000313" key="9">
    <source>
        <dbReference type="Proteomes" id="UP000231426"/>
    </source>
</evidence>
<evidence type="ECO:0000256" key="3">
    <source>
        <dbReference type="ARBA" id="ARBA00022679"/>
    </source>
</evidence>
<dbReference type="AlphaFoldDB" id="A0A2M6W5W1"/>
<comment type="subcellular location">
    <subcellularLocation>
        <location evidence="1">Cell membrane</location>
        <topology evidence="1">Multi-pass membrane protein</topology>
    </subcellularLocation>
</comment>
<feature type="transmembrane region" description="Helical" evidence="7">
    <location>
        <begin position="234"/>
        <end position="260"/>
    </location>
</feature>
<sequence length="351" mass="38745">MAYFLAALALSVFLTVIVRKIAIKKQIIDYPDNHRKLHNRPVPLLGGWAIFLAFWLVMGYLIFFTEILGHNLQPQRLIGVFIGSFILMILGYFDDKKNLSPKIRLAVSASAVIIAIAGGVGLDKITNPFGGVIALDSWQFQLGIFGTVSILSAVIVFIWLLGMMYTTKISDGLDGLSTGIVLVGALMIFFLSRAGKFFQPDVAVVALILAGACLGFLFFNFYPAKIFLGEGGGLFLGFILGVLAIIAGGKIATALLVMAIPMLDFIRVIYLRFKIKQPLLKGDRRHLHYQLLDLGWGHRQTVLILYAVSFAFGLTTLFLQSREKMIVLLVLAALMTFVGVWLGRQEELNKN</sequence>
<organism evidence="8 9">
    <name type="scientific">Candidatus Magasanikbacteria bacterium CG10_big_fil_rev_8_21_14_0_10_36_32</name>
    <dbReference type="NCBI Taxonomy" id="1974646"/>
    <lineage>
        <taxon>Bacteria</taxon>
        <taxon>Candidatus Magasanikiibacteriota</taxon>
    </lineage>
</organism>
<dbReference type="EMBL" id="PFBV01000005">
    <property type="protein sequence ID" value="PIT88178.1"/>
    <property type="molecule type" value="Genomic_DNA"/>
</dbReference>
<name>A0A2M6W5W1_9BACT</name>
<feature type="transmembrane region" description="Helical" evidence="7">
    <location>
        <begin position="105"/>
        <end position="122"/>
    </location>
</feature>
<evidence type="ECO:0000256" key="1">
    <source>
        <dbReference type="ARBA" id="ARBA00004651"/>
    </source>
</evidence>
<dbReference type="PANTHER" id="PTHR22926">
    <property type="entry name" value="PHOSPHO-N-ACETYLMURAMOYL-PENTAPEPTIDE-TRANSFERASE"/>
    <property type="match status" value="1"/>
</dbReference>
<accession>A0A2M6W5W1</accession>
<gene>
    <name evidence="8" type="ORF">COU29_04165</name>
</gene>
<evidence type="ECO:0000313" key="8">
    <source>
        <dbReference type="EMBL" id="PIT88178.1"/>
    </source>
</evidence>
<feature type="transmembrane region" description="Helical" evidence="7">
    <location>
        <begin position="203"/>
        <end position="222"/>
    </location>
</feature>
<feature type="transmembrane region" description="Helical" evidence="7">
    <location>
        <begin position="44"/>
        <end position="64"/>
    </location>
</feature>
<dbReference type="CDD" id="cd06853">
    <property type="entry name" value="GT_WecA_like"/>
    <property type="match status" value="1"/>
</dbReference>
<dbReference type="Pfam" id="PF00953">
    <property type="entry name" value="Glycos_transf_4"/>
    <property type="match status" value="1"/>
</dbReference>
<feature type="transmembrane region" description="Helical" evidence="7">
    <location>
        <begin position="142"/>
        <end position="161"/>
    </location>
</feature>
<feature type="transmembrane region" description="Helical" evidence="7">
    <location>
        <begin position="6"/>
        <end position="23"/>
    </location>
</feature>
<comment type="caution">
    <text evidence="8">The sequence shown here is derived from an EMBL/GenBank/DDBJ whole genome shotgun (WGS) entry which is preliminary data.</text>
</comment>
<evidence type="ECO:0000256" key="4">
    <source>
        <dbReference type="ARBA" id="ARBA00022692"/>
    </source>
</evidence>
<keyword evidence="3" id="KW-0808">Transferase</keyword>
<dbReference type="GO" id="GO:0071555">
    <property type="term" value="P:cell wall organization"/>
    <property type="evidence" value="ECO:0007669"/>
    <property type="project" value="TreeGrafter"/>
</dbReference>
<dbReference type="InterPro" id="IPR000715">
    <property type="entry name" value="Glycosyl_transferase_4"/>
</dbReference>
<evidence type="ECO:0000256" key="7">
    <source>
        <dbReference type="SAM" id="Phobius"/>
    </source>
</evidence>
<dbReference type="Proteomes" id="UP000231426">
    <property type="component" value="Unassembled WGS sequence"/>
</dbReference>
<proteinExistence type="predicted"/>
<dbReference type="GO" id="GO:0009103">
    <property type="term" value="P:lipopolysaccharide biosynthetic process"/>
    <property type="evidence" value="ECO:0007669"/>
    <property type="project" value="TreeGrafter"/>
</dbReference>
<dbReference type="PANTHER" id="PTHR22926:SF3">
    <property type="entry name" value="UNDECAPRENYL-PHOSPHATE ALPHA-N-ACETYLGLUCOSAMINYL 1-PHOSPHATE TRANSFERASE"/>
    <property type="match status" value="1"/>
</dbReference>
<evidence type="ECO:0008006" key="10">
    <source>
        <dbReference type="Google" id="ProtNLM"/>
    </source>
</evidence>
<feature type="transmembrane region" description="Helical" evidence="7">
    <location>
        <begin position="326"/>
        <end position="343"/>
    </location>
</feature>